<dbReference type="Proteomes" id="UP000311919">
    <property type="component" value="Unassembled WGS sequence"/>
</dbReference>
<dbReference type="AlphaFoldDB" id="A0A4Z2CK76"/>
<organism evidence="1 2">
    <name type="scientific">Schistosoma japonicum</name>
    <name type="common">Blood fluke</name>
    <dbReference type="NCBI Taxonomy" id="6182"/>
    <lineage>
        <taxon>Eukaryota</taxon>
        <taxon>Metazoa</taxon>
        <taxon>Spiralia</taxon>
        <taxon>Lophotrochozoa</taxon>
        <taxon>Platyhelminthes</taxon>
        <taxon>Trematoda</taxon>
        <taxon>Digenea</taxon>
        <taxon>Strigeidida</taxon>
        <taxon>Schistosomatoidea</taxon>
        <taxon>Schistosomatidae</taxon>
        <taxon>Schistosoma</taxon>
    </lineage>
</organism>
<protein>
    <submittedName>
        <fullName evidence="1">Uncharacterized protein</fullName>
    </submittedName>
</protein>
<sequence>MPLMPPVSSNFEDLSPNVNHHRPSLFLSFCWEQEKIVDVLARSTRKVILPILHVIIACIRDCGQQRSRPLLESVYQWMPCTINPTAVTEIEFAFKIIREQLRFSLIINRSWEGHWSSWKGN</sequence>
<accession>A0A4Z2CK76</accession>
<reference evidence="1 2" key="1">
    <citation type="submission" date="2019-03" db="EMBL/GenBank/DDBJ databases">
        <title>An improved genome assembly of the fluke Schistosoma japonicum.</title>
        <authorList>
            <person name="Hu W."/>
            <person name="Luo F."/>
            <person name="Yin M."/>
            <person name="Mo X."/>
            <person name="Sun C."/>
            <person name="Wu Q."/>
            <person name="Zhu B."/>
            <person name="Xiang M."/>
            <person name="Wang J."/>
            <person name="Wang Y."/>
            <person name="Zhang T."/>
            <person name="Xu B."/>
            <person name="Zheng H."/>
            <person name="Feng Z."/>
        </authorList>
    </citation>
    <scope>NUCLEOTIDE SEQUENCE [LARGE SCALE GENOMIC DNA]</scope>
    <source>
        <strain evidence="1">HuSjv2</strain>
        <tissue evidence="1">Worms</tissue>
    </source>
</reference>
<evidence type="ECO:0000313" key="2">
    <source>
        <dbReference type="Proteomes" id="UP000311919"/>
    </source>
</evidence>
<keyword evidence="2" id="KW-1185">Reference proteome</keyword>
<dbReference type="EMBL" id="SKCS01001134">
    <property type="protein sequence ID" value="TNN04693.1"/>
    <property type="molecule type" value="Genomic_DNA"/>
</dbReference>
<name>A0A4Z2CK76_SCHJA</name>
<gene>
    <name evidence="1" type="ORF">EWB00_000461</name>
</gene>
<comment type="caution">
    <text evidence="1">The sequence shown here is derived from an EMBL/GenBank/DDBJ whole genome shotgun (WGS) entry which is preliminary data.</text>
</comment>
<evidence type="ECO:0000313" key="1">
    <source>
        <dbReference type="EMBL" id="TNN04693.1"/>
    </source>
</evidence>
<proteinExistence type="predicted"/>